<dbReference type="OrthoDB" id="440755at2759"/>
<evidence type="ECO:0000256" key="6">
    <source>
        <dbReference type="SAM" id="Phobius"/>
    </source>
</evidence>
<dbReference type="RefSeq" id="XP_002141116.1">
    <property type="nucleotide sequence ID" value="XM_002141080.1"/>
</dbReference>
<evidence type="ECO:0000256" key="4">
    <source>
        <dbReference type="ARBA" id="ARBA00022989"/>
    </source>
</evidence>
<comment type="subcellular location">
    <subcellularLocation>
        <location evidence="1">Membrane</location>
        <topology evidence="1">Multi-pass membrane protein</topology>
    </subcellularLocation>
</comment>
<feature type="transmembrane region" description="Helical" evidence="6">
    <location>
        <begin position="63"/>
        <end position="84"/>
    </location>
</feature>
<keyword evidence="4 6" id="KW-1133">Transmembrane helix</keyword>
<keyword evidence="3 6" id="KW-0812">Transmembrane</keyword>
<dbReference type="InterPro" id="IPR044770">
    <property type="entry name" value="MFS_spinster-like"/>
</dbReference>
<sequence>MCLCGFFSASFGLLSQKIISETSEYLRSKYFGRLMFYQAIGCQIALLISGITSNYLSNCEYNYWFYPFGSSSILCFLFLIYITIFLKCDTIKLNNNSNFQLKLIFSNIKISVSWISVMIVAPFVGLVSDIFHQISPSRGRSVSFQFGQELVQCHPILSEIVLPSYRATVFALSSMFEGIGTAFFGTRLVGDLAVFVFGYHLSPSNVENEDIPDSLHNKYLKENSKALGNAILCMTVILWTISIALFNFTKKKEIRERSDSKVCPQLTIINSQLDYLLGRV</sequence>
<dbReference type="GO" id="GO:0016020">
    <property type="term" value="C:membrane"/>
    <property type="evidence" value="ECO:0007669"/>
    <property type="project" value="UniProtKB-SubCell"/>
</dbReference>
<dbReference type="STRING" id="441375.B6AF00"/>
<protein>
    <submittedName>
        <fullName evidence="7">Uncharacterized protein</fullName>
    </submittedName>
</protein>
<evidence type="ECO:0000256" key="3">
    <source>
        <dbReference type="ARBA" id="ARBA00022692"/>
    </source>
</evidence>
<dbReference type="SUPFAM" id="SSF103473">
    <property type="entry name" value="MFS general substrate transporter"/>
    <property type="match status" value="1"/>
</dbReference>
<name>B6AF00_CRYMR</name>
<keyword evidence="8" id="KW-1185">Reference proteome</keyword>
<dbReference type="Proteomes" id="UP000001460">
    <property type="component" value="Unassembled WGS sequence"/>
</dbReference>
<keyword evidence="5 6" id="KW-0472">Membrane</keyword>
<evidence type="ECO:0000256" key="2">
    <source>
        <dbReference type="ARBA" id="ARBA00022448"/>
    </source>
</evidence>
<dbReference type="EMBL" id="DS989730">
    <property type="protein sequence ID" value="EEA06767.1"/>
    <property type="molecule type" value="Genomic_DNA"/>
</dbReference>
<keyword evidence="2" id="KW-0813">Transport</keyword>
<proteinExistence type="predicted"/>
<organism evidence="7 8">
    <name type="scientific">Cryptosporidium muris (strain RN66)</name>
    <dbReference type="NCBI Taxonomy" id="441375"/>
    <lineage>
        <taxon>Eukaryota</taxon>
        <taxon>Sar</taxon>
        <taxon>Alveolata</taxon>
        <taxon>Apicomplexa</taxon>
        <taxon>Conoidasida</taxon>
        <taxon>Coccidia</taxon>
        <taxon>Eucoccidiorida</taxon>
        <taxon>Eimeriorina</taxon>
        <taxon>Cryptosporidiidae</taxon>
        <taxon>Cryptosporidium</taxon>
    </lineage>
</organism>
<reference evidence="7" key="1">
    <citation type="submission" date="2008-06" db="EMBL/GenBank/DDBJ databases">
        <authorList>
            <person name="Lorenzi H."/>
            <person name="Inman J."/>
            <person name="Miller J."/>
            <person name="Schobel S."/>
            <person name="Amedeo P."/>
            <person name="Caler E.V."/>
            <person name="da Silva J."/>
        </authorList>
    </citation>
    <scope>NUCLEOTIDE SEQUENCE [LARGE SCALE GENOMIC DNA]</scope>
    <source>
        <strain evidence="7">RN66</strain>
    </source>
</reference>
<evidence type="ECO:0000256" key="5">
    <source>
        <dbReference type="ARBA" id="ARBA00023136"/>
    </source>
</evidence>
<feature type="transmembrane region" description="Helical" evidence="6">
    <location>
        <begin position="104"/>
        <end position="131"/>
    </location>
</feature>
<dbReference type="AlphaFoldDB" id="B6AF00"/>
<evidence type="ECO:0000313" key="7">
    <source>
        <dbReference type="EMBL" id="EEA06767.1"/>
    </source>
</evidence>
<accession>B6AF00</accession>
<dbReference type="PANTHER" id="PTHR23505">
    <property type="entry name" value="SPINSTER"/>
    <property type="match status" value="1"/>
</dbReference>
<feature type="transmembrane region" description="Helical" evidence="6">
    <location>
        <begin position="36"/>
        <end position="56"/>
    </location>
</feature>
<evidence type="ECO:0000256" key="1">
    <source>
        <dbReference type="ARBA" id="ARBA00004141"/>
    </source>
</evidence>
<dbReference type="GeneID" id="6996137"/>
<evidence type="ECO:0000313" key="8">
    <source>
        <dbReference type="Proteomes" id="UP000001460"/>
    </source>
</evidence>
<gene>
    <name evidence="7" type="ORF">CMU_014430</name>
</gene>
<dbReference type="VEuPathDB" id="CryptoDB:CMU_014430"/>
<dbReference type="InterPro" id="IPR036259">
    <property type="entry name" value="MFS_trans_sf"/>
</dbReference>
<feature type="transmembrane region" description="Helical" evidence="6">
    <location>
        <begin position="226"/>
        <end position="248"/>
    </location>
</feature>
<dbReference type="PANTHER" id="PTHR23505:SF52">
    <property type="entry name" value="MAJOR FACILITATOR SUPERFAMILY PROTEIN"/>
    <property type="match status" value="1"/>
</dbReference>